<keyword evidence="2" id="KW-0732">Signal</keyword>
<feature type="non-terminal residue" evidence="3">
    <location>
        <position position="1"/>
    </location>
</feature>
<keyword evidence="1" id="KW-0812">Transmembrane</keyword>
<evidence type="ECO:0000256" key="1">
    <source>
        <dbReference type="SAM" id="Phobius"/>
    </source>
</evidence>
<dbReference type="Proteomes" id="UP000803844">
    <property type="component" value="Unassembled WGS sequence"/>
</dbReference>
<proteinExistence type="predicted"/>
<gene>
    <name evidence="3" type="ORF">M406DRAFT_232162</name>
</gene>
<dbReference type="RefSeq" id="XP_040779489.1">
    <property type="nucleotide sequence ID" value="XM_040915896.1"/>
</dbReference>
<accession>A0A9P5CRR4</accession>
<dbReference type="AlphaFoldDB" id="A0A9P5CRR4"/>
<dbReference type="EMBL" id="MU032345">
    <property type="protein sequence ID" value="KAF3768528.1"/>
    <property type="molecule type" value="Genomic_DNA"/>
</dbReference>
<protein>
    <submittedName>
        <fullName evidence="3">Uncharacterized protein</fullName>
    </submittedName>
</protein>
<evidence type="ECO:0000313" key="4">
    <source>
        <dbReference type="Proteomes" id="UP000803844"/>
    </source>
</evidence>
<feature type="non-terminal residue" evidence="3">
    <location>
        <position position="317"/>
    </location>
</feature>
<dbReference type="GeneID" id="63833025"/>
<dbReference type="OrthoDB" id="2956246at2759"/>
<reference evidence="3" key="1">
    <citation type="journal article" date="2020" name="Phytopathology">
        <title>Genome sequence of the chestnut blight fungus Cryphonectria parasitica EP155: A fundamental resource for an archetypical invasive plant pathogen.</title>
        <authorList>
            <person name="Crouch J.A."/>
            <person name="Dawe A."/>
            <person name="Aerts A."/>
            <person name="Barry K."/>
            <person name="Churchill A.C.L."/>
            <person name="Grimwood J."/>
            <person name="Hillman B."/>
            <person name="Milgroom M.G."/>
            <person name="Pangilinan J."/>
            <person name="Smith M."/>
            <person name="Salamov A."/>
            <person name="Schmutz J."/>
            <person name="Yadav J."/>
            <person name="Grigoriev I.V."/>
            <person name="Nuss D."/>
        </authorList>
    </citation>
    <scope>NUCLEOTIDE SEQUENCE</scope>
    <source>
        <strain evidence="3">EP155</strain>
    </source>
</reference>
<feature type="transmembrane region" description="Helical" evidence="1">
    <location>
        <begin position="287"/>
        <end position="305"/>
    </location>
</feature>
<evidence type="ECO:0000313" key="3">
    <source>
        <dbReference type="EMBL" id="KAF3768528.1"/>
    </source>
</evidence>
<name>A0A9P5CRR4_CRYP1</name>
<organism evidence="3 4">
    <name type="scientific">Cryphonectria parasitica (strain ATCC 38755 / EP155)</name>
    <dbReference type="NCBI Taxonomy" id="660469"/>
    <lineage>
        <taxon>Eukaryota</taxon>
        <taxon>Fungi</taxon>
        <taxon>Dikarya</taxon>
        <taxon>Ascomycota</taxon>
        <taxon>Pezizomycotina</taxon>
        <taxon>Sordariomycetes</taxon>
        <taxon>Sordariomycetidae</taxon>
        <taxon>Diaporthales</taxon>
        <taxon>Cryphonectriaceae</taxon>
        <taxon>Cryphonectria-Endothia species complex</taxon>
        <taxon>Cryphonectria</taxon>
    </lineage>
</organism>
<evidence type="ECO:0000256" key="2">
    <source>
        <dbReference type="SAM" id="SignalP"/>
    </source>
</evidence>
<keyword evidence="4" id="KW-1185">Reference proteome</keyword>
<feature type="signal peptide" evidence="2">
    <location>
        <begin position="1"/>
        <end position="23"/>
    </location>
</feature>
<keyword evidence="1" id="KW-1133">Transmembrane helix</keyword>
<feature type="chain" id="PRO_5040446728" evidence="2">
    <location>
        <begin position="24"/>
        <end position="317"/>
    </location>
</feature>
<sequence length="317" mass="33683">IQGWTSTPIPNFTLSAAGLLVLADLSTVAQRTALRGGSSWLDSLLLVPGLHYQQAADELARAEGAAQLIAAEVGVDGKVVTHTIVNRAVVNYILQAAQEGKTVVLDVGEIPVRSRSWAARRRDGGRGQRGMVYSGRGVEEPVAQELTWAAQLLYLASPALTCVAIVFVVLLADWWALGLILALMLSRILNIAVIKARSRPKPVGLPPPFTQPPATSMQPLPPPRPTQYTITLNPTTAVILRGLDVDLYALTTTVWLRPKTHAEGYLEAAAKLLVYLVASVSENATQAGNLVLLMLLLASAGLLALSNARVTGLRSGG</sequence>
<comment type="caution">
    <text evidence="3">The sequence shown here is derived from an EMBL/GenBank/DDBJ whole genome shotgun (WGS) entry which is preliminary data.</text>
</comment>
<keyword evidence="1" id="KW-0472">Membrane</keyword>